<dbReference type="PANTHER" id="PTHR47691">
    <property type="entry name" value="REGULATOR-RELATED"/>
    <property type="match status" value="1"/>
</dbReference>
<dbReference type="RefSeq" id="WP_396948634.1">
    <property type="nucleotide sequence ID" value="NZ_JBIRXV010000002.1"/>
</dbReference>
<dbReference type="Proteomes" id="UP001611450">
    <property type="component" value="Unassembled WGS sequence"/>
</dbReference>
<dbReference type="EMBL" id="JBIRXV010000002">
    <property type="protein sequence ID" value="MFI2321232.1"/>
    <property type="molecule type" value="Genomic_DNA"/>
</dbReference>
<evidence type="ECO:0000313" key="4">
    <source>
        <dbReference type="Proteomes" id="UP001611450"/>
    </source>
</evidence>
<evidence type="ECO:0000259" key="2">
    <source>
        <dbReference type="Pfam" id="PF00931"/>
    </source>
</evidence>
<feature type="repeat" description="TPR" evidence="1">
    <location>
        <begin position="739"/>
        <end position="772"/>
    </location>
</feature>
<sequence>MTEYRASDRAQQVNLLGDNTGHISVSTTYEAIPRPVVSHALRRDVATFVGRSRELQRILDAAAPGRVVTIHTVDGMAGVGKTALVTRAAHELAELFPDGRYFVELHAHTPGQSPADPADVLAGLLIELGMDPGSIPETLVARRDLWRDRLAGQRVLLVLDDARDDAQIEPLLPAGRDCLTLITSRRRLIALDDAWPLALDTLDPEPAAELFITLARRETLSDLDREAAADIARLCGFLPLAIVLLAGRLAHHPSWSFTRLAQDFSAATDRLEELKAGTRAVSAAFMMSYQDLPSERQALFRSLGLHPGLDTDAYAAAALAGVPVPIARRDLDALYVDHLVDEINPGRYRLHDLLREYARLLAASGPTQEKDQAIERLLNYYQTSAAAADKYLSLHPRAHHAPETSAALQTVIRNDFDSRNEAVSWMRTERANMLACLEYATAHQPARVSQFTAVLAGLLDQDGPWPLAKLSHQRAAAIAKALNDQFGQANALDNLAIAHMRTGNSAEASALYLKALAIYRMIGDRLGEANTLNGLAHQMSFTLTPGQERRDTRLSLRGAADLHHQALAIFHEVGSALGEASALEGLGFVYRDTEPAKAANFYRRALDIFRRVGNRRGEADAMDDLGILSWRNGDYVEAAVLHQQALTAYRQTGDRRGEADALNNMANVRWRCGIYAEAAELLEQAIAIYSEIGNRYGKSEALNNLGIVRRHEGDFAAAADLHHQALAICIDTGDGRRRANVLNNLGSVAWRAGDPSEAFNLLQEALAINRNIGSVRGEAEVLNETGYFLVHSGRPNEALSTFIAAYRLARRIQSQIEQAIALEGAARCWAALGDINAAVTRLTEAVRIYLRLGVPEANPAESYLRHIDPTYNMIARSAADSPEDAERLPEHRLRITFGGGALCQQEAAPE</sequence>
<dbReference type="InterPro" id="IPR011990">
    <property type="entry name" value="TPR-like_helical_dom_sf"/>
</dbReference>
<dbReference type="Pfam" id="PF13424">
    <property type="entry name" value="TPR_12"/>
    <property type="match status" value="3"/>
</dbReference>
<dbReference type="Gene3D" id="1.25.40.10">
    <property type="entry name" value="Tetratricopeptide repeat domain"/>
    <property type="match status" value="2"/>
</dbReference>
<dbReference type="PROSITE" id="PS50005">
    <property type="entry name" value="TPR"/>
    <property type="match status" value="1"/>
</dbReference>
<dbReference type="PANTHER" id="PTHR47691:SF3">
    <property type="entry name" value="HTH-TYPE TRANSCRIPTIONAL REGULATOR RV0890C-RELATED"/>
    <property type="match status" value="1"/>
</dbReference>
<gene>
    <name evidence="3" type="ORF">ACH47G_12125</name>
</gene>
<dbReference type="SUPFAM" id="SSF52540">
    <property type="entry name" value="P-loop containing nucleoside triphosphate hydrolases"/>
    <property type="match status" value="1"/>
</dbReference>
<organism evidence="3 4">
    <name type="scientific">Nocardia beijingensis</name>
    <dbReference type="NCBI Taxonomy" id="95162"/>
    <lineage>
        <taxon>Bacteria</taxon>
        <taxon>Bacillati</taxon>
        <taxon>Actinomycetota</taxon>
        <taxon>Actinomycetes</taxon>
        <taxon>Mycobacteriales</taxon>
        <taxon>Nocardiaceae</taxon>
        <taxon>Nocardia</taxon>
    </lineage>
</organism>
<dbReference type="Pfam" id="PF00931">
    <property type="entry name" value="NB-ARC"/>
    <property type="match status" value="1"/>
</dbReference>
<dbReference type="InterPro" id="IPR019734">
    <property type="entry name" value="TPR_rpt"/>
</dbReference>
<dbReference type="GO" id="GO:0005524">
    <property type="term" value="F:ATP binding"/>
    <property type="evidence" value="ECO:0007669"/>
    <property type="project" value="UniProtKB-KW"/>
</dbReference>
<dbReference type="InterPro" id="IPR002182">
    <property type="entry name" value="NB-ARC"/>
</dbReference>
<dbReference type="Gene3D" id="3.40.50.300">
    <property type="entry name" value="P-loop containing nucleotide triphosphate hydrolases"/>
    <property type="match status" value="1"/>
</dbReference>
<dbReference type="SMART" id="SM00028">
    <property type="entry name" value="TPR"/>
    <property type="match status" value="8"/>
</dbReference>
<evidence type="ECO:0000313" key="3">
    <source>
        <dbReference type="EMBL" id="MFI2321232.1"/>
    </source>
</evidence>
<feature type="domain" description="NB-ARC" evidence="2">
    <location>
        <begin position="70"/>
        <end position="216"/>
    </location>
</feature>
<accession>A0ABW7WHI1</accession>
<keyword evidence="4" id="KW-1185">Reference proteome</keyword>
<protein>
    <submittedName>
        <fullName evidence="3">ATP-binding protein</fullName>
    </submittedName>
</protein>
<proteinExistence type="predicted"/>
<dbReference type="SUPFAM" id="SSF48452">
    <property type="entry name" value="TPR-like"/>
    <property type="match status" value="3"/>
</dbReference>
<keyword evidence="3" id="KW-0547">Nucleotide-binding</keyword>
<keyword evidence="3" id="KW-0067">ATP-binding</keyword>
<dbReference type="Pfam" id="PF13374">
    <property type="entry name" value="TPR_10"/>
    <property type="match status" value="1"/>
</dbReference>
<name>A0ABW7WHI1_9NOCA</name>
<comment type="caution">
    <text evidence="3">The sequence shown here is derived from an EMBL/GenBank/DDBJ whole genome shotgun (WGS) entry which is preliminary data.</text>
</comment>
<reference evidence="3 4" key="1">
    <citation type="submission" date="2024-10" db="EMBL/GenBank/DDBJ databases">
        <title>The Natural Products Discovery Center: Release of the First 8490 Sequenced Strains for Exploring Actinobacteria Biosynthetic Diversity.</title>
        <authorList>
            <person name="Kalkreuter E."/>
            <person name="Kautsar S.A."/>
            <person name="Yang D."/>
            <person name="Bader C.D."/>
            <person name="Teijaro C.N."/>
            <person name="Fluegel L."/>
            <person name="Davis C.M."/>
            <person name="Simpson J.R."/>
            <person name="Lauterbach L."/>
            <person name="Steele A.D."/>
            <person name="Gui C."/>
            <person name="Meng S."/>
            <person name="Li G."/>
            <person name="Viehrig K."/>
            <person name="Ye F."/>
            <person name="Su P."/>
            <person name="Kiefer A.F."/>
            <person name="Nichols A."/>
            <person name="Cepeda A.J."/>
            <person name="Yan W."/>
            <person name="Fan B."/>
            <person name="Jiang Y."/>
            <person name="Adhikari A."/>
            <person name="Zheng C.-J."/>
            <person name="Schuster L."/>
            <person name="Cowan T.M."/>
            <person name="Smanski M.J."/>
            <person name="Chevrette M.G."/>
            <person name="De Carvalho L.P.S."/>
            <person name="Shen B."/>
        </authorList>
    </citation>
    <scope>NUCLEOTIDE SEQUENCE [LARGE SCALE GENOMIC DNA]</scope>
    <source>
        <strain evidence="3 4">NPDC019626</strain>
    </source>
</reference>
<keyword evidence="1" id="KW-0802">TPR repeat</keyword>
<dbReference type="PRINTS" id="PR00364">
    <property type="entry name" value="DISEASERSIST"/>
</dbReference>
<evidence type="ECO:0000256" key="1">
    <source>
        <dbReference type="PROSITE-ProRule" id="PRU00339"/>
    </source>
</evidence>
<dbReference type="InterPro" id="IPR027417">
    <property type="entry name" value="P-loop_NTPase"/>
</dbReference>